<dbReference type="Gene3D" id="3.30.1360.40">
    <property type="match status" value="1"/>
</dbReference>
<accession>A0AAD4LN96</accession>
<gene>
    <name evidence="6" type="ORF">EDB92DRAFT_1792070</name>
</gene>
<reference evidence="6" key="1">
    <citation type="submission" date="2022-01" db="EMBL/GenBank/DDBJ databases">
        <title>Comparative genomics reveals a dynamic genome evolution in the ectomycorrhizal milk-cap (Lactarius) mushrooms.</title>
        <authorList>
            <consortium name="DOE Joint Genome Institute"/>
            <person name="Lebreton A."/>
            <person name="Tang N."/>
            <person name="Kuo A."/>
            <person name="LaButti K."/>
            <person name="Drula E."/>
            <person name="Barry K."/>
            <person name="Clum A."/>
            <person name="Lipzen A."/>
            <person name="Mousain D."/>
            <person name="Ng V."/>
            <person name="Wang R."/>
            <person name="Wang X."/>
            <person name="Dai Y."/>
            <person name="Henrissat B."/>
            <person name="Grigoriev I.V."/>
            <person name="Guerin-Laguette A."/>
            <person name="Yu F."/>
            <person name="Martin F.M."/>
        </authorList>
    </citation>
    <scope>NUCLEOTIDE SEQUENCE</scope>
    <source>
        <strain evidence="6">QP</strain>
    </source>
</reference>
<dbReference type="PANTHER" id="PTHR20982">
    <property type="entry name" value="RIBOSOME RECYCLING FACTOR"/>
    <property type="match status" value="1"/>
</dbReference>
<name>A0AAD4LN96_9AGAM</name>
<proteinExistence type="inferred from homology"/>
<comment type="similarity">
    <text evidence="1">Belongs to the RRF family.</text>
</comment>
<dbReference type="EMBL" id="JAKELL010000006">
    <property type="protein sequence ID" value="KAH8998115.1"/>
    <property type="molecule type" value="Genomic_DNA"/>
</dbReference>
<dbReference type="Gene3D" id="1.10.132.20">
    <property type="entry name" value="Ribosome-recycling factor"/>
    <property type="match status" value="1"/>
</dbReference>
<evidence type="ECO:0000256" key="1">
    <source>
        <dbReference type="ARBA" id="ARBA00005912"/>
    </source>
</evidence>
<dbReference type="SUPFAM" id="SSF55194">
    <property type="entry name" value="Ribosome recycling factor, RRF"/>
    <property type="match status" value="1"/>
</dbReference>
<dbReference type="GO" id="GO:0006412">
    <property type="term" value="P:translation"/>
    <property type="evidence" value="ECO:0007669"/>
    <property type="project" value="UniProtKB-KW"/>
</dbReference>
<evidence type="ECO:0000256" key="3">
    <source>
        <dbReference type="ARBA" id="ARBA00024909"/>
    </source>
</evidence>
<evidence type="ECO:0000259" key="5">
    <source>
        <dbReference type="Pfam" id="PF01765"/>
    </source>
</evidence>
<dbReference type="AlphaFoldDB" id="A0AAD4LN96"/>
<keyword evidence="7" id="KW-1185">Reference proteome</keyword>
<dbReference type="Pfam" id="PF01765">
    <property type="entry name" value="RRF"/>
    <property type="match status" value="1"/>
</dbReference>
<evidence type="ECO:0000256" key="2">
    <source>
        <dbReference type="ARBA" id="ARBA00022917"/>
    </source>
</evidence>
<feature type="non-terminal residue" evidence="6">
    <location>
        <position position="263"/>
    </location>
</feature>
<dbReference type="GO" id="GO:0005739">
    <property type="term" value="C:mitochondrion"/>
    <property type="evidence" value="ECO:0007669"/>
    <property type="project" value="TreeGrafter"/>
</dbReference>
<feature type="compositionally biased region" description="Polar residues" evidence="4">
    <location>
        <begin position="59"/>
        <end position="71"/>
    </location>
</feature>
<dbReference type="InterPro" id="IPR002661">
    <property type="entry name" value="Ribosome_recyc_fac"/>
</dbReference>
<dbReference type="InterPro" id="IPR036191">
    <property type="entry name" value="RRF_sf"/>
</dbReference>
<dbReference type="Proteomes" id="UP001201163">
    <property type="component" value="Unassembled WGS sequence"/>
</dbReference>
<evidence type="ECO:0000313" key="6">
    <source>
        <dbReference type="EMBL" id="KAH8998115.1"/>
    </source>
</evidence>
<evidence type="ECO:0000313" key="7">
    <source>
        <dbReference type="Proteomes" id="UP001201163"/>
    </source>
</evidence>
<sequence length="263" mass="28917">RMSLLRHGLRLHILPTASRLSPTVTLTNLVQRAYASKKAKHGSSVERPTASGSKCGPITTASLTPGSQQVLSDPAEREEHARASAAMTSSVEWFRREVAQLETRASGRVTPRLLDPVRVSLSPATHEEGETSKVRLEELATVGVRDGSSLVVTVFEQQNLKHVQDALYDAKIQGVIPQRVDERTLRIPIPKPTVEARLAAYSTASKQAESARVQIRRQHQASVKRGKFPKRSIANDELQKLQDHHIAEVDAILARVKKSTGAR</sequence>
<keyword evidence="2" id="KW-0648">Protein biosynthesis</keyword>
<feature type="domain" description="Ribosome recycling factor" evidence="5">
    <location>
        <begin position="100"/>
        <end position="258"/>
    </location>
</feature>
<organism evidence="6 7">
    <name type="scientific">Lactarius akahatsu</name>
    <dbReference type="NCBI Taxonomy" id="416441"/>
    <lineage>
        <taxon>Eukaryota</taxon>
        <taxon>Fungi</taxon>
        <taxon>Dikarya</taxon>
        <taxon>Basidiomycota</taxon>
        <taxon>Agaricomycotina</taxon>
        <taxon>Agaricomycetes</taxon>
        <taxon>Russulales</taxon>
        <taxon>Russulaceae</taxon>
        <taxon>Lactarius</taxon>
    </lineage>
</organism>
<feature type="region of interest" description="Disordered" evidence="4">
    <location>
        <begin position="36"/>
        <end position="75"/>
    </location>
</feature>
<comment type="caution">
    <text evidence="6">The sequence shown here is derived from an EMBL/GenBank/DDBJ whole genome shotgun (WGS) entry which is preliminary data.</text>
</comment>
<evidence type="ECO:0000256" key="4">
    <source>
        <dbReference type="SAM" id="MobiDB-lite"/>
    </source>
</evidence>
<dbReference type="GO" id="GO:0043023">
    <property type="term" value="F:ribosomal large subunit binding"/>
    <property type="evidence" value="ECO:0007669"/>
    <property type="project" value="TreeGrafter"/>
</dbReference>
<dbReference type="PANTHER" id="PTHR20982:SF3">
    <property type="entry name" value="MITOCHONDRIAL RIBOSOME RECYCLING FACTOR PSEUDO 1"/>
    <property type="match status" value="1"/>
</dbReference>
<dbReference type="InterPro" id="IPR023584">
    <property type="entry name" value="Ribosome_recyc_fac_dom"/>
</dbReference>
<comment type="function">
    <text evidence="3">Necessary for protein synthesis in mitochondria. Functions as a ribosome recycling factor in mitochondria.</text>
</comment>
<protein>
    <submittedName>
        <fullName evidence="6">Ribosome recycling factor</fullName>
    </submittedName>
</protein>